<feature type="transmembrane region" description="Helical" evidence="1">
    <location>
        <begin position="119"/>
        <end position="136"/>
    </location>
</feature>
<keyword evidence="3" id="KW-1185">Reference proteome</keyword>
<keyword evidence="1" id="KW-0812">Transmembrane</keyword>
<accession>J1HL72</accession>
<comment type="caution">
    <text evidence="2">The sequence shown here is derived from an EMBL/GenBank/DDBJ whole genome shotgun (WGS) entry which is preliminary data.</text>
</comment>
<dbReference type="Proteomes" id="UP000002941">
    <property type="component" value="Unassembled WGS sequence"/>
</dbReference>
<sequence>MTGALAIRHRVMTGAAVGMALFSGFVLPIPVFAIAGHEFGGAVVPLALALGHMSAPYVAIMCLLLAGSTLLGHWDDSDETPPGRFWKFTCAPAGIVVTSAVAVGLTAPTMTLSGLLVRPGNGAVIMLVTVACMRALGVRNLIVLWGSGLMGLLMGIALPATAWWFAPVAITLGMWIRWLGDALTEHPPRRLRRRLPLSERAGVRLNRGLTALMSLYVMIGAIQMAVFVWG</sequence>
<feature type="transmembrane region" description="Helical" evidence="1">
    <location>
        <begin position="12"/>
        <end position="35"/>
    </location>
</feature>
<feature type="transmembrane region" description="Helical" evidence="1">
    <location>
        <begin position="205"/>
        <end position="229"/>
    </location>
</feature>
<evidence type="ECO:0000256" key="1">
    <source>
        <dbReference type="SAM" id="Phobius"/>
    </source>
</evidence>
<gene>
    <name evidence="2" type="ORF">HMPREF1318_0670</name>
</gene>
<evidence type="ECO:0000313" key="3">
    <source>
        <dbReference type="Proteomes" id="UP000002941"/>
    </source>
</evidence>
<evidence type="ECO:0000313" key="2">
    <source>
        <dbReference type="EMBL" id="EJF46690.1"/>
    </source>
</evidence>
<name>J1HL72_9ACTO</name>
<protein>
    <submittedName>
        <fullName evidence="2">Uncharacterized protein</fullName>
    </submittedName>
</protein>
<feature type="transmembrane region" description="Helical" evidence="1">
    <location>
        <begin position="55"/>
        <end position="73"/>
    </location>
</feature>
<proteinExistence type="predicted"/>
<feature type="transmembrane region" description="Helical" evidence="1">
    <location>
        <begin position="85"/>
        <end position="107"/>
    </location>
</feature>
<reference evidence="2 3" key="1">
    <citation type="submission" date="2012-05" db="EMBL/GenBank/DDBJ databases">
        <authorList>
            <person name="Harkins D.M."/>
            <person name="Madupu R."/>
            <person name="Durkin A.S."/>
            <person name="Torralba M."/>
            <person name="Methe B."/>
            <person name="Sutton G.G."/>
            <person name="Nelson K.E."/>
        </authorList>
    </citation>
    <scope>NUCLEOTIDE SEQUENCE [LARGE SCALE GENOMIC DNA]</scope>
    <source>
        <strain evidence="2 3">F0489</strain>
    </source>
</reference>
<organism evidence="2 3">
    <name type="scientific">Actinomyces massiliensis F0489</name>
    <dbReference type="NCBI Taxonomy" id="1125718"/>
    <lineage>
        <taxon>Bacteria</taxon>
        <taxon>Bacillati</taxon>
        <taxon>Actinomycetota</taxon>
        <taxon>Actinomycetes</taxon>
        <taxon>Actinomycetales</taxon>
        <taxon>Actinomycetaceae</taxon>
        <taxon>Actinomyces</taxon>
    </lineage>
</organism>
<feature type="transmembrane region" description="Helical" evidence="1">
    <location>
        <begin position="141"/>
        <end position="158"/>
    </location>
</feature>
<keyword evidence="1" id="KW-0472">Membrane</keyword>
<keyword evidence="1" id="KW-1133">Transmembrane helix</keyword>
<dbReference type="eggNOG" id="COG1988">
    <property type="taxonomic scope" value="Bacteria"/>
</dbReference>
<dbReference type="PATRIC" id="fig|1125718.3.peg.735"/>
<dbReference type="RefSeq" id="WP_008730288.1">
    <property type="nucleotide sequence ID" value="NZ_AKFT01000050.1"/>
</dbReference>
<dbReference type="AlphaFoldDB" id="J1HL72"/>
<dbReference type="EMBL" id="AKFT01000050">
    <property type="protein sequence ID" value="EJF46690.1"/>
    <property type="molecule type" value="Genomic_DNA"/>
</dbReference>